<sequence>MNSSMLKEIKSKAWGYYKGLFTISEFLKLKIPQGSVIMVDNARIHGGEDFEKAFTVLIQPIAKIGLPIPISELKLVAGSLLKGSAGNEAQDEKGSDSSLHNFEDFQPPHGYPRIYPEHQSPYDINPSRSTPQSSYMEDHARSDDDHRNFLVPENEYQVPTTTFPSGSCSIKGKERQLQDFGQSTHSGDQEFEESHDGDKSRGKQTPLQDYEEKETDEDKILNPEGGDLWSEEYPGVSKWKEAQTDRLDYDLRGWEPVQYEYLKVYPSVNSESKISEYTEDGDLIRKFHLGRIKSLGLESDSKVALVSTLDGQVNMTCPVDKLYGHTQYFRTGKDFSQSDIGPPPSPHSVIDQNCLPITTHSQDWMDINNGFFEVLSIPTRAGSKKCEACQVVKGVWCNPTTKSYGFEHPIQEVPTDNFDSGIRSVLKKAGIPTGGIPISSREWRNHEGMVSNQVGSSEHLARSQLRRAKEVNTTRHAKCQKANPSASTEVTWANLNTVAIGSSSNEDGDDEGGGKDRRGNTAETEDDDYCPLANFTSRSTRRESKATMAGKDSANPSTSALLAPPPNPPKATLPRVASKGFTQDRRLAMGLLVDTHYRLGQGIRELIRGNPTKRFMELAAVSDQMELEMTGDGWLVGAFGAEWNGKGRAEGDPEE</sequence>
<accession>A0AAV0BH18</accession>
<evidence type="ECO:0000256" key="1">
    <source>
        <dbReference type="SAM" id="MobiDB-lite"/>
    </source>
</evidence>
<feature type="compositionally biased region" description="Polar residues" evidence="1">
    <location>
        <begin position="126"/>
        <end position="135"/>
    </location>
</feature>
<evidence type="ECO:0008006" key="4">
    <source>
        <dbReference type="Google" id="ProtNLM"/>
    </source>
</evidence>
<protein>
    <recommendedName>
        <fullName evidence="4">DDE-1 domain-containing protein</fullName>
    </recommendedName>
</protein>
<evidence type="ECO:0000313" key="3">
    <source>
        <dbReference type="Proteomes" id="UP001153365"/>
    </source>
</evidence>
<keyword evidence="3" id="KW-1185">Reference proteome</keyword>
<feature type="compositionally biased region" description="Polar residues" evidence="1">
    <location>
        <begin position="482"/>
        <end position="500"/>
    </location>
</feature>
<feature type="region of interest" description="Disordered" evidence="1">
    <location>
        <begin position="467"/>
        <end position="571"/>
    </location>
</feature>
<feature type="compositionally biased region" description="Basic and acidic residues" evidence="1">
    <location>
        <begin position="136"/>
        <end position="148"/>
    </location>
</feature>
<feature type="compositionally biased region" description="Low complexity" evidence="1">
    <location>
        <begin position="553"/>
        <end position="562"/>
    </location>
</feature>
<dbReference type="EMBL" id="CALTRL010005804">
    <property type="protein sequence ID" value="CAH7686614.1"/>
    <property type="molecule type" value="Genomic_DNA"/>
</dbReference>
<feature type="compositionally biased region" description="Polar residues" evidence="1">
    <location>
        <begin position="157"/>
        <end position="168"/>
    </location>
</feature>
<gene>
    <name evidence="2" type="ORF">PPACK8108_LOCUS21291</name>
</gene>
<evidence type="ECO:0000313" key="2">
    <source>
        <dbReference type="EMBL" id="CAH7686614.1"/>
    </source>
</evidence>
<feature type="compositionally biased region" description="Basic and acidic residues" evidence="1">
    <location>
        <begin position="192"/>
        <end position="201"/>
    </location>
</feature>
<organism evidence="2 3">
    <name type="scientific">Phakopsora pachyrhizi</name>
    <name type="common">Asian soybean rust disease fungus</name>
    <dbReference type="NCBI Taxonomy" id="170000"/>
    <lineage>
        <taxon>Eukaryota</taxon>
        <taxon>Fungi</taxon>
        <taxon>Dikarya</taxon>
        <taxon>Basidiomycota</taxon>
        <taxon>Pucciniomycotina</taxon>
        <taxon>Pucciniomycetes</taxon>
        <taxon>Pucciniales</taxon>
        <taxon>Phakopsoraceae</taxon>
        <taxon>Phakopsora</taxon>
    </lineage>
</organism>
<dbReference type="Proteomes" id="UP001153365">
    <property type="component" value="Unassembled WGS sequence"/>
</dbReference>
<reference evidence="2" key="1">
    <citation type="submission" date="2022-06" db="EMBL/GenBank/DDBJ databases">
        <authorList>
            <consortium name="SYNGENTA / RWTH Aachen University"/>
        </authorList>
    </citation>
    <scope>NUCLEOTIDE SEQUENCE</scope>
</reference>
<feature type="region of interest" description="Disordered" evidence="1">
    <location>
        <begin position="85"/>
        <end position="227"/>
    </location>
</feature>
<name>A0AAV0BH18_PHAPC</name>
<comment type="caution">
    <text evidence="2">The sequence shown here is derived from an EMBL/GenBank/DDBJ whole genome shotgun (WGS) entry which is preliminary data.</text>
</comment>
<proteinExistence type="predicted"/>
<dbReference type="AlphaFoldDB" id="A0AAV0BH18"/>